<accession>A0A3N0VGL5</accession>
<evidence type="ECO:0000259" key="3">
    <source>
        <dbReference type="Pfam" id="PF20434"/>
    </source>
</evidence>
<dbReference type="Gene3D" id="3.40.50.1820">
    <property type="entry name" value="alpha/beta hydrolase"/>
    <property type="match status" value="1"/>
</dbReference>
<gene>
    <name evidence="4" type="ORF">ED208_05435</name>
</gene>
<dbReference type="ESTHER" id="9gamm-a0a3n0vgl5">
    <property type="family name" value="BD-FAE"/>
</dbReference>
<sequence>MAALKPLLWLLLALLAAPAAPAAEPVSGTVAYSLQRDLTYTPRSWPQALKADVYLPETRGWRPAVLLIHGGGWAQGSGRKGMATIAKGLAERGYVVVNVEYRVLPYWQFPAPLEDLRAAYRMLVRRAADFRVDTNRIAAFGYSAGGHLAALLAATGAEAGVHLRAVVAGGAPADLSRYPKEPVVLSFLGGALDTMPERVVAASPALNIDAKDPPVFLYHGARDEVVPLADAQAYQHALVAAGVRSELYVVRGGDHSRSAMDLGAMLAVLEFLHRELRS</sequence>
<comment type="caution">
    <text evidence="4">The sequence shown here is derived from an EMBL/GenBank/DDBJ whole genome shotgun (WGS) entry which is preliminary data.</text>
</comment>
<dbReference type="InterPro" id="IPR050300">
    <property type="entry name" value="GDXG_lipolytic_enzyme"/>
</dbReference>
<dbReference type="InterPro" id="IPR029058">
    <property type="entry name" value="AB_hydrolase_fold"/>
</dbReference>
<dbReference type="SUPFAM" id="SSF53474">
    <property type="entry name" value="alpha/beta-Hydrolases"/>
    <property type="match status" value="1"/>
</dbReference>
<dbReference type="PANTHER" id="PTHR48081:SF13">
    <property type="entry name" value="ALPHA_BETA HYDROLASE"/>
    <property type="match status" value="1"/>
</dbReference>
<reference evidence="4 5" key="1">
    <citation type="submission" date="2018-10" db="EMBL/GenBank/DDBJ databases">
        <authorList>
            <person name="Chen W.-M."/>
        </authorList>
    </citation>
    <scope>NUCLEOTIDE SEQUENCE [LARGE SCALE GENOMIC DNA]</scope>
    <source>
        <strain evidence="4 5">THS-13</strain>
    </source>
</reference>
<dbReference type="RefSeq" id="WP_123210865.1">
    <property type="nucleotide sequence ID" value="NZ_RJVO01000002.1"/>
</dbReference>
<evidence type="ECO:0000256" key="2">
    <source>
        <dbReference type="SAM" id="SignalP"/>
    </source>
</evidence>
<name>A0A3N0VGL5_9GAMM</name>
<evidence type="ECO:0000313" key="4">
    <source>
        <dbReference type="EMBL" id="ROH91821.1"/>
    </source>
</evidence>
<dbReference type="AlphaFoldDB" id="A0A3N0VGL5"/>
<dbReference type="InterPro" id="IPR049492">
    <property type="entry name" value="BD-FAE-like_dom"/>
</dbReference>
<organism evidence="4 5">
    <name type="scientific">Stagnimonas aquatica</name>
    <dbReference type="NCBI Taxonomy" id="2689987"/>
    <lineage>
        <taxon>Bacteria</taxon>
        <taxon>Pseudomonadati</taxon>
        <taxon>Pseudomonadota</taxon>
        <taxon>Gammaproteobacteria</taxon>
        <taxon>Nevskiales</taxon>
        <taxon>Nevskiaceae</taxon>
        <taxon>Stagnimonas</taxon>
    </lineage>
</organism>
<dbReference type="GO" id="GO:0016787">
    <property type="term" value="F:hydrolase activity"/>
    <property type="evidence" value="ECO:0007669"/>
    <property type="project" value="UniProtKB-KW"/>
</dbReference>
<dbReference type="InParanoid" id="A0A3N0VGL5"/>
<feature type="chain" id="PRO_5017977458" evidence="2">
    <location>
        <begin position="23"/>
        <end position="278"/>
    </location>
</feature>
<evidence type="ECO:0000313" key="5">
    <source>
        <dbReference type="Proteomes" id="UP000282106"/>
    </source>
</evidence>
<dbReference type="Pfam" id="PF20434">
    <property type="entry name" value="BD-FAE"/>
    <property type="match status" value="1"/>
</dbReference>
<evidence type="ECO:0000256" key="1">
    <source>
        <dbReference type="ARBA" id="ARBA00022801"/>
    </source>
</evidence>
<dbReference type="EMBL" id="RJVO01000002">
    <property type="protein sequence ID" value="ROH91821.1"/>
    <property type="molecule type" value="Genomic_DNA"/>
</dbReference>
<proteinExistence type="predicted"/>
<keyword evidence="2" id="KW-0732">Signal</keyword>
<keyword evidence="1 4" id="KW-0378">Hydrolase</keyword>
<keyword evidence="5" id="KW-1185">Reference proteome</keyword>
<protein>
    <submittedName>
        <fullName evidence="4">Alpha/beta hydrolase</fullName>
    </submittedName>
</protein>
<feature type="domain" description="BD-FAE-like" evidence="3">
    <location>
        <begin position="52"/>
        <end position="238"/>
    </location>
</feature>
<feature type="signal peptide" evidence="2">
    <location>
        <begin position="1"/>
        <end position="22"/>
    </location>
</feature>
<dbReference type="PANTHER" id="PTHR48081">
    <property type="entry name" value="AB HYDROLASE SUPERFAMILY PROTEIN C4A8.06C"/>
    <property type="match status" value="1"/>
</dbReference>
<dbReference type="Proteomes" id="UP000282106">
    <property type="component" value="Unassembled WGS sequence"/>
</dbReference>